<keyword evidence="2" id="KW-1185">Reference proteome</keyword>
<dbReference type="EMBL" id="JAJJMB010008256">
    <property type="protein sequence ID" value="KAI3924811.1"/>
    <property type="molecule type" value="Genomic_DNA"/>
</dbReference>
<evidence type="ECO:0000313" key="2">
    <source>
        <dbReference type="Proteomes" id="UP001202328"/>
    </source>
</evidence>
<dbReference type="AlphaFoldDB" id="A0AAD4SWP9"/>
<reference evidence="1" key="1">
    <citation type="submission" date="2022-04" db="EMBL/GenBank/DDBJ databases">
        <title>A functionally conserved STORR gene fusion in Papaver species that diverged 16.8 million years ago.</title>
        <authorList>
            <person name="Catania T."/>
        </authorList>
    </citation>
    <scope>NUCLEOTIDE SEQUENCE</scope>
    <source>
        <strain evidence="1">S-188037</strain>
    </source>
</reference>
<name>A0AAD4SWP9_9MAGN</name>
<comment type="caution">
    <text evidence="1">The sequence shown here is derived from an EMBL/GenBank/DDBJ whole genome shotgun (WGS) entry which is preliminary data.</text>
</comment>
<accession>A0AAD4SWP9</accession>
<sequence>MSSCSGAKTTGVKSVEVDEHVQEPVDVTISTSTSKGMSPDSTLLNISTSVDVISSPPGFTRDLTRERVEGFEFVGNFKIPEEHAVLYRRIYEKHGHMATKKVIKFNDEMLLTCVTSLLKIISAMENVRGSELSEALLERWEGSIKDAESLEFNVKWLREGFNRLKDHWRSSFGIDKEVETNAQALDAMHVYLSTREEELSALLFEVQIQKRKGEETILSLRKIIEEKLSQKIKFQNESVVGLVLS</sequence>
<proteinExistence type="predicted"/>
<gene>
    <name evidence="1" type="ORF">MKW98_031062</name>
</gene>
<dbReference type="Proteomes" id="UP001202328">
    <property type="component" value="Unassembled WGS sequence"/>
</dbReference>
<protein>
    <submittedName>
        <fullName evidence="1">Uncharacterized protein</fullName>
    </submittedName>
</protein>
<evidence type="ECO:0000313" key="1">
    <source>
        <dbReference type="EMBL" id="KAI3924811.1"/>
    </source>
</evidence>
<organism evidence="1 2">
    <name type="scientific">Papaver atlanticum</name>
    <dbReference type="NCBI Taxonomy" id="357466"/>
    <lineage>
        <taxon>Eukaryota</taxon>
        <taxon>Viridiplantae</taxon>
        <taxon>Streptophyta</taxon>
        <taxon>Embryophyta</taxon>
        <taxon>Tracheophyta</taxon>
        <taxon>Spermatophyta</taxon>
        <taxon>Magnoliopsida</taxon>
        <taxon>Ranunculales</taxon>
        <taxon>Papaveraceae</taxon>
        <taxon>Papaveroideae</taxon>
        <taxon>Papaver</taxon>
    </lineage>
</organism>